<comment type="caution">
    <text evidence="1">The sequence shown here is derived from an EMBL/GenBank/DDBJ whole genome shotgun (WGS) entry which is preliminary data.</text>
</comment>
<gene>
    <name evidence="1" type="ORF">DWX94_10180</name>
</gene>
<protein>
    <submittedName>
        <fullName evidence="1">Uncharacterized protein</fullName>
    </submittedName>
</protein>
<name>A0A412IQF5_9FIRM</name>
<dbReference type="Proteomes" id="UP000283295">
    <property type="component" value="Unassembled WGS sequence"/>
</dbReference>
<evidence type="ECO:0000313" key="2">
    <source>
        <dbReference type="Proteomes" id="UP000283295"/>
    </source>
</evidence>
<evidence type="ECO:0000313" key="1">
    <source>
        <dbReference type="EMBL" id="RGS40516.1"/>
    </source>
</evidence>
<dbReference type="AlphaFoldDB" id="A0A412IQF5"/>
<sequence length="542" mass="63075">MALKYVMINDIIEEHNARMQNLRKYYPFFVLAETTFAQYKEGRYAQLDMGYITMAVLRFFIQENSFNEREVSYDEYEEFMGQLLDRDFDVEIAEEDRTDLIMYIFDKIKNDGRAFEFTFYDPGKKQRKTGRVKLIDSHIVDGKVLYFITADGIEFYLDTKEIKDESKINVQQLLLEKMIVGENFRGGIEVVRRINSEVNRLIREKDEIVNLLSIDVFKGAEEYENYMKTVGKWFADEQKLFAKNKALVDKAITKASYDNMGKGNMKAMEEISQLELELKRTIIKHGSLISSTMELQNISDNIIHKAKLQKLRPAFDFAGQLQSIIKDDRPDKMLTILAPLFAPRIVKTFSMTSIDHMLTLKSEDNAKTTKVKKEQLDPNFRYEDELLDEQISANFTKLFHELLDQLSKWGHLSLKEFNGILEVKFGKEIYDNKDYYSFLTHLAQKDRYSVDEILKEPDTMLEGMLVDHIERIKTGKGIAILQNQIDGDMGYGGSGLSREMYAPELTLDAFRGMTFTLEFHPNEEIQIGEDKYVTGIQFNKTS</sequence>
<organism evidence="1 2">
    <name type="scientific">Coprococcus eutactus</name>
    <dbReference type="NCBI Taxonomy" id="33043"/>
    <lineage>
        <taxon>Bacteria</taxon>
        <taxon>Bacillati</taxon>
        <taxon>Bacillota</taxon>
        <taxon>Clostridia</taxon>
        <taxon>Lachnospirales</taxon>
        <taxon>Lachnospiraceae</taxon>
        <taxon>Coprococcus</taxon>
    </lineage>
</organism>
<dbReference type="EMBL" id="QRVK01000027">
    <property type="protein sequence ID" value="RGS40516.1"/>
    <property type="molecule type" value="Genomic_DNA"/>
</dbReference>
<dbReference type="OrthoDB" id="1876443at2"/>
<reference evidence="1 2" key="1">
    <citation type="submission" date="2018-08" db="EMBL/GenBank/DDBJ databases">
        <title>A genome reference for cultivated species of the human gut microbiota.</title>
        <authorList>
            <person name="Zou Y."/>
            <person name="Xue W."/>
            <person name="Luo G."/>
        </authorList>
    </citation>
    <scope>NUCLEOTIDE SEQUENCE [LARGE SCALE GENOMIC DNA]</scope>
    <source>
        <strain evidence="1 2">AF22-21</strain>
    </source>
</reference>
<proteinExistence type="predicted"/>
<accession>A0A412IQF5</accession>